<dbReference type="EMBL" id="BARS01030892">
    <property type="protein sequence ID" value="GAG26681.1"/>
    <property type="molecule type" value="Genomic_DNA"/>
</dbReference>
<organism evidence="2">
    <name type="scientific">marine sediment metagenome</name>
    <dbReference type="NCBI Taxonomy" id="412755"/>
    <lineage>
        <taxon>unclassified sequences</taxon>
        <taxon>metagenomes</taxon>
        <taxon>ecological metagenomes</taxon>
    </lineage>
</organism>
<dbReference type="AlphaFoldDB" id="X0XNY7"/>
<evidence type="ECO:0000313" key="2">
    <source>
        <dbReference type="EMBL" id="GAG26681.1"/>
    </source>
</evidence>
<name>X0XNY7_9ZZZZ</name>
<feature type="domain" description="DUF362" evidence="1">
    <location>
        <begin position="3"/>
        <end position="130"/>
    </location>
</feature>
<feature type="non-terminal residue" evidence="2">
    <location>
        <position position="1"/>
    </location>
</feature>
<dbReference type="InterPro" id="IPR007160">
    <property type="entry name" value="DUF362"/>
</dbReference>
<evidence type="ECO:0000259" key="1">
    <source>
        <dbReference type="Pfam" id="PF04015"/>
    </source>
</evidence>
<gene>
    <name evidence="2" type="ORF">S01H1_48121</name>
</gene>
<sequence length="178" mass="19975">DEIIGFENDEWIRVKPEKAKHWSKGFRIPKMLAKIDHIISVPVLHTHSITSHSLALKNLVGLIHPADRMIFHASSKTEEMIAEISLAIKPSLNIIEGTKAFIDGGPSHGELVEPKVYLASKDILMAEVFGIELLRKEGAKLSWNTPWESGQVNHALDLSLGLYNKQEVQKELEKNTLQ</sequence>
<comment type="caution">
    <text evidence="2">The sequence shown here is derived from an EMBL/GenBank/DDBJ whole genome shotgun (WGS) entry which is preliminary data.</text>
</comment>
<protein>
    <recommendedName>
        <fullName evidence="1">DUF362 domain-containing protein</fullName>
    </recommendedName>
</protein>
<dbReference type="Pfam" id="PF04015">
    <property type="entry name" value="DUF362"/>
    <property type="match status" value="1"/>
</dbReference>
<reference evidence="2" key="1">
    <citation type="journal article" date="2014" name="Front. Microbiol.">
        <title>High frequency of phylogenetically diverse reductive dehalogenase-homologous genes in deep subseafloor sedimentary metagenomes.</title>
        <authorList>
            <person name="Kawai M."/>
            <person name="Futagami T."/>
            <person name="Toyoda A."/>
            <person name="Takaki Y."/>
            <person name="Nishi S."/>
            <person name="Hori S."/>
            <person name="Arai W."/>
            <person name="Tsubouchi T."/>
            <person name="Morono Y."/>
            <person name="Uchiyama I."/>
            <person name="Ito T."/>
            <person name="Fujiyama A."/>
            <person name="Inagaki F."/>
            <person name="Takami H."/>
        </authorList>
    </citation>
    <scope>NUCLEOTIDE SEQUENCE</scope>
    <source>
        <strain evidence="2">Expedition CK06-06</strain>
    </source>
</reference>
<accession>X0XNY7</accession>
<proteinExistence type="predicted"/>